<dbReference type="Proteomes" id="UP001197247">
    <property type="component" value="Unassembled WGS sequence"/>
</dbReference>
<proteinExistence type="inferred from homology"/>
<dbReference type="InterPro" id="IPR036291">
    <property type="entry name" value="NAD(P)-bd_dom_sf"/>
</dbReference>
<dbReference type="InterPro" id="IPR020904">
    <property type="entry name" value="Sc_DH/Rdtase_CS"/>
</dbReference>
<evidence type="ECO:0000313" key="2">
    <source>
        <dbReference type="EMBL" id="MBT0768809.1"/>
    </source>
</evidence>
<organism evidence="2 3">
    <name type="scientific">Kineosporia corallincola</name>
    <dbReference type="NCBI Taxonomy" id="2835133"/>
    <lineage>
        <taxon>Bacteria</taxon>
        <taxon>Bacillati</taxon>
        <taxon>Actinomycetota</taxon>
        <taxon>Actinomycetes</taxon>
        <taxon>Kineosporiales</taxon>
        <taxon>Kineosporiaceae</taxon>
        <taxon>Kineosporia</taxon>
    </lineage>
</organism>
<protein>
    <submittedName>
        <fullName evidence="2">SDR family oxidoreductase</fullName>
    </submittedName>
</protein>
<evidence type="ECO:0000256" key="1">
    <source>
        <dbReference type="ARBA" id="ARBA00006484"/>
    </source>
</evidence>
<dbReference type="PRINTS" id="PR00081">
    <property type="entry name" value="GDHRDH"/>
</dbReference>
<comment type="similarity">
    <text evidence="1">Belongs to the short-chain dehydrogenases/reductases (SDR) family.</text>
</comment>
<comment type="caution">
    <text evidence="2">The sequence shown here is derived from an EMBL/GenBank/DDBJ whole genome shotgun (WGS) entry which is preliminary data.</text>
</comment>
<evidence type="ECO:0000313" key="3">
    <source>
        <dbReference type="Proteomes" id="UP001197247"/>
    </source>
</evidence>
<dbReference type="PRINTS" id="PR00080">
    <property type="entry name" value="SDRFAMILY"/>
</dbReference>
<dbReference type="PROSITE" id="PS00061">
    <property type="entry name" value="ADH_SHORT"/>
    <property type="match status" value="1"/>
</dbReference>
<dbReference type="EMBL" id="JAHBAY010000003">
    <property type="protein sequence ID" value="MBT0768809.1"/>
    <property type="molecule type" value="Genomic_DNA"/>
</dbReference>
<dbReference type="SUPFAM" id="SSF51735">
    <property type="entry name" value="NAD(P)-binding Rossmann-fold domains"/>
    <property type="match status" value="1"/>
</dbReference>
<accession>A0ABS5TEF0</accession>
<dbReference type="Gene3D" id="3.40.50.720">
    <property type="entry name" value="NAD(P)-binding Rossmann-like Domain"/>
    <property type="match status" value="1"/>
</dbReference>
<reference evidence="2 3" key="1">
    <citation type="submission" date="2021-05" db="EMBL/GenBank/DDBJ databases">
        <title>Kineosporia and Streptomyces sp. nov. two new marine actinobacteria isolated from Coral.</title>
        <authorList>
            <person name="Buangrab K."/>
            <person name="Sutthacheep M."/>
            <person name="Yeemin T."/>
            <person name="Harunari E."/>
            <person name="Igarashi Y."/>
            <person name="Kanchanasin P."/>
            <person name="Tanasupawat S."/>
            <person name="Phongsopitanun W."/>
        </authorList>
    </citation>
    <scope>NUCLEOTIDE SEQUENCE [LARGE SCALE GENOMIC DNA]</scope>
    <source>
        <strain evidence="2 3">J2-2</strain>
    </source>
</reference>
<dbReference type="Pfam" id="PF13561">
    <property type="entry name" value="adh_short_C2"/>
    <property type="match status" value="1"/>
</dbReference>
<dbReference type="PANTHER" id="PTHR42760">
    <property type="entry name" value="SHORT-CHAIN DEHYDROGENASES/REDUCTASES FAMILY MEMBER"/>
    <property type="match status" value="1"/>
</dbReference>
<gene>
    <name evidence="2" type="ORF">KIH74_07720</name>
</gene>
<dbReference type="InterPro" id="IPR002347">
    <property type="entry name" value="SDR_fam"/>
</dbReference>
<keyword evidence="3" id="KW-1185">Reference proteome</keyword>
<name>A0ABS5TEF0_9ACTN</name>
<sequence length="229" mass="23753">MAEAIGRAGARVVLVARTAGLLQRNAEQLQKDGVEAGWIAADLSDRAQVRDLAERAVAEFGPVDILVNSAGLNLRPPMNELTADDYDRTMAVNVDAPFLLGQALGPAMAARGWGRIINVASQQSVSAFGNSGVYGVSKAAVTGLTRSQSEAWAPHGVCCNSLVPGFVRTPLTEPTFAIPGRAEALAARTHAGRNGERPDFAGVAVWLASDASAFVTGQAIFVDGGLSVA</sequence>